<name>E1SPW1_FERBD</name>
<evidence type="ECO:0000256" key="1">
    <source>
        <dbReference type="ARBA" id="ARBA00022801"/>
    </source>
</evidence>
<accession>E1SPW1</accession>
<dbReference type="RefSeq" id="WP_013345062.1">
    <property type="nucleotide sequence ID" value="NC_014541.1"/>
</dbReference>
<dbReference type="PANTHER" id="PTHR43316">
    <property type="entry name" value="HYDROLASE, HALOACID DELAHOGENASE-RELATED"/>
    <property type="match status" value="1"/>
</dbReference>
<dbReference type="EMBL" id="CP002209">
    <property type="protein sequence ID" value="ADN75756.1"/>
    <property type="molecule type" value="Genomic_DNA"/>
</dbReference>
<dbReference type="HOGENOM" id="CLU_074041_0_0_6"/>
<dbReference type="InterPro" id="IPR023198">
    <property type="entry name" value="PGP-like_dom2"/>
</dbReference>
<dbReference type="STRING" id="550540.Fbal_1552"/>
<dbReference type="OrthoDB" id="6101375at2"/>
<evidence type="ECO:0000313" key="2">
    <source>
        <dbReference type="EMBL" id="ADN75756.1"/>
    </source>
</evidence>
<dbReference type="InterPro" id="IPR023214">
    <property type="entry name" value="HAD_sf"/>
</dbReference>
<dbReference type="PANTHER" id="PTHR43316:SF8">
    <property type="entry name" value="HAD FAMILY HYDROLASE"/>
    <property type="match status" value="1"/>
</dbReference>
<dbReference type="SFLD" id="SFLDS00003">
    <property type="entry name" value="Haloacid_Dehalogenase"/>
    <property type="match status" value="1"/>
</dbReference>
<dbReference type="GO" id="GO:0016787">
    <property type="term" value="F:hydrolase activity"/>
    <property type="evidence" value="ECO:0007669"/>
    <property type="project" value="UniProtKB-KW"/>
</dbReference>
<evidence type="ECO:0000313" key="3">
    <source>
        <dbReference type="Proteomes" id="UP000006683"/>
    </source>
</evidence>
<dbReference type="eggNOG" id="COG1011">
    <property type="taxonomic scope" value="Bacteria"/>
</dbReference>
<dbReference type="Proteomes" id="UP000006683">
    <property type="component" value="Chromosome"/>
</dbReference>
<dbReference type="SFLD" id="SFLDG01129">
    <property type="entry name" value="C1.5:_HAD__Beta-PGM__Phosphata"/>
    <property type="match status" value="1"/>
</dbReference>
<dbReference type="Gene3D" id="3.40.50.1000">
    <property type="entry name" value="HAD superfamily/HAD-like"/>
    <property type="match status" value="1"/>
</dbReference>
<dbReference type="SUPFAM" id="SSF56784">
    <property type="entry name" value="HAD-like"/>
    <property type="match status" value="1"/>
</dbReference>
<dbReference type="GeneID" id="67181767"/>
<sequence length="231" mass="26266">MKEAVKLIAFDADDTLWVNEPYYRGAEQAYVEILGRYVDHEDLATRLYQTEVKNLNLFGYGAKGYMLSMIETALELTQYQIDGRDIDRIIQLGKEVLSYPIEILPQVRETLETLQGRYPLMVITKGDLLDQESKVARSGLADYFGRIDVVSEKDPATYGRLFSQLGRHPQEVLMVGNSLKSDILPVLEIGGHACHVDPGYEGWVHEQVSDRCLAEHRFHSFDNISKVLTLL</sequence>
<dbReference type="InterPro" id="IPR051540">
    <property type="entry name" value="S-2-haloacid_dehalogenase"/>
</dbReference>
<dbReference type="Pfam" id="PF00702">
    <property type="entry name" value="Hydrolase"/>
    <property type="match status" value="1"/>
</dbReference>
<dbReference type="Gene3D" id="1.10.150.240">
    <property type="entry name" value="Putative phosphatase, domain 2"/>
    <property type="match status" value="1"/>
</dbReference>
<protein>
    <submittedName>
        <fullName evidence="2">Haloacid dehalogenase domain protein hydrolase</fullName>
    </submittedName>
</protein>
<organism evidence="2 3">
    <name type="scientific">Ferrimonas balearica (strain DSM 9799 / CCM 4581 / KCTC 23876 / PAT)</name>
    <dbReference type="NCBI Taxonomy" id="550540"/>
    <lineage>
        <taxon>Bacteria</taxon>
        <taxon>Pseudomonadati</taxon>
        <taxon>Pseudomonadota</taxon>
        <taxon>Gammaproteobacteria</taxon>
        <taxon>Alteromonadales</taxon>
        <taxon>Ferrimonadaceae</taxon>
        <taxon>Ferrimonas</taxon>
    </lineage>
</organism>
<dbReference type="AlphaFoldDB" id="E1SPW1"/>
<dbReference type="InterPro" id="IPR036412">
    <property type="entry name" value="HAD-like_sf"/>
</dbReference>
<gene>
    <name evidence="2" type="ordered locus">Fbal_1552</name>
</gene>
<dbReference type="KEGG" id="fbl:Fbal_1552"/>
<keyword evidence="1 2" id="KW-0378">Hydrolase</keyword>
<keyword evidence="3" id="KW-1185">Reference proteome</keyword>
<proteinExistence type="predicted"/>
<reference evidence="2 3" key="1">
    <citation type="journal article" date="2010" name="Stand. Genomic Sci.">
        <title>Complete genome sequence of Ferrimonas balearica type strain (PAT).</title>
        <authorList>
            <person name="Nolan M."/>
            <person name="Sikorski J."/>
            <person name="Davenport K."/>
            <person name="Lucas S."/>
            <person name="Glavina Del Rio T."/>
            <person name="Tice H."/>
            <person name="Cheng J."/>
            <person name="Goodwin L."/>
            <person name="Pitluck S."/>
            <person name="Liolios K."/>
            <person name="Ivanova N."/>
            <person name="Mavromatis K."/>
            <person name="Ovchinnikova G."/>
            <person name="Pati A."/>
            <person name="Chen A."/>
            <person name="Palaniappan K."/>
            <person name="Land M."/>
            <person name="Hauser L."/>
            <person name="Chang Y."/>
            <person name="Jeffries C."/>
            <person name="Tapia R."/>
            <person name="Brettin T."/>
            <person name="Detter J."/>
            <person name="Han C."/>
            <person name="Yasawong M."/>
            <person name="Rohde M."/>
            <person name="Tindall B."/>
            <person name="Goker M."/>
            <person name="Woyke T."/>
            <person name="Bristow J."/>
            <person name="Eisen J."/>
            <person name="Markowitz V."/>
            <person name="Hugenholtz P."/>
            <person name="Kyrpides N."/>
            <person name="Klenk H."/>
            <person name="Lapidus A."/>
        </authorList>
    </citation>
    <scope>NUCLEOTIDE SEQUENCE [LARGE SCALE GENOMIC DNA]</scope>
    <source>
        <strain evidence="3">DSM 9799 / CCM 4581 / KCTC 23876 / PAT</strain>
    </source>
</reference>